<evidence type="ECO:0000256" key="1">
    <source>
        <dbReference type="SAM" id="Phobius"/>
    </source>
</evidence>
<dbReference type="RefSeq" id="WP_008950694.1">
    <property type="nucleotide sequence ID" value="NZ_AHTH01000028.1"/>
</dbReference>
<keyword evidence="1" id="KW-0472">Membrane</keyword>
<keyword evidence="1" id="KW-1133">Transmembrane helix</keyword>
<gene>
    <name evidence="2" type="ORF">AJE_09579</name>
</gene>
<dbReference type="PATRIC" id="fig|1129374.4.peg.1908"/>
<comment type="caution">
    <text evidence="2">The sequence shown here is derived from an EMBL/GenBank/DDBJ whole genome shotgun (WGS) entry which is preliminary data.</text>
</comment>
<feature type="transmembrane region" description="Helical" evidence="1">
    <location>
        <begin position="42"/>
        <end position="63"/>
    </location>
</feature>
<protein>
    <submittedName>
        <fullName evidence="2">Uncharacterized protein</fullName>
    </submittedName>
</protein>
<keyword evidence="1" id="KW-0812">Transmembrane</keyword>
<sequence length="69" mass="7785">MELFTLFALIVVISFSLAWLIKRRLGVKLFAPLPEYDKGWKNMLAAALPAILAAISLVLSYYINSLLWS</sequence>
<evidence type="ECO:0000313" key="2">
    <source>
        <dbReference type="EMBL" id="EHR40799.1"/>
    </source>
</evidence>
<name>H3ZEY1_9ALTE</name>
<dbReference type="AlphaFoldDB" id="H3ZEY1"/>
<organism evidence="2 3">
    <name type="scientific">Alishewanella jeotgali KCTC 22429</name>
    <dbReference type="NCBI Taxonomy" id="1129374"/>
    <lineage>
        <taxon>Bacteria</taxon>
        <taxon>Pseudomonadati</taxon>
        <taxon>Pseudomonadota</taxon>
        <taxon>Gammaproteobacteria</taxon>
        <taxon>Alteromonadales</taxon>
        <taxon>Alteromonadaceae</taxon>
        <taxon>Alishewanella</taxon>
    </lineage>
</organism>
<reference evidence="2 3" key="1">
    <citation type="journal article" date="2012" name="J. Bacteriol.">
        <title>Genome Sequence of Extracellular-Protease-Producing Alishewanella jeotgali Isolated from Traditional Korean Fermented Seafood.</title>
        <authorList>
            <person name="Jung J."/>
            <person name="Chun J."/>
            <person name="Park W."/>
        </authorList>
    </citation>
    <scope>NUCLEOTIDE SEQUENCE [LARGE SCALE GENOMIC DNA]</scope>
    <source>
        <strain evidence="2 3">KCTC 22429</strain>
    </source>
</reference>
<proteinExistence type="predicted"/>
<evidence type="ECO:0000313" key="3">
    <source>
        <dbReference type="Proteomes" id="UP000012046"/>
    </source>
</evidence>
<dbReference type="Proteomes" id="UP000012046">
    <property type="component" value="Unassembled WGS sequence"/>
</dbReference>
<dbReference type="STRING" id="1129374.AJE_09579"/>
<dbReference type="EMBL" id="AHTH01000028">
    <property type="protein sequence ID" value="EHR40799.1"/>
    <property type="molecule type" value="Genomic_DNA"/>
</dbReference>
<accession>H3ZEY1</accession>
<keyword evidence="3" id="KW-1185">Reference proteome</keyword>